<evidence type="ECO:0000256" key="1">
    <source>
        <dbReference type="SAM" id="SignalP"/>
    </source>
</evidence>
<evidence type="ECO:0008006" key="4">
    <source>
        <dbReference type="Google" id="ProtNLM"/>
    </source>
</evidence>
<sequence>MLPSPSTVCGEHVNRYLRKIALLCVLAPLSFSSFAQSEQGAPGDAIVISSGLEGGGYWLTGNRLKAAGINAGLNVENRSSTGSLSNLKALMDPDSPVNIAFAQADALQFYLQDRPSEAASIETIRRLGEECVFIISGSKSGVKNLGDIENAKRFHLGIKSPNSGIRVTFDHMTTLVPQLKHVTVRYGDSVEMINDWVHHLSDIKRAVMVVHAPDAHSEEIDMVIANPDKYRFVKIKDTRLTQSSESGQSAYTAESVAPGAVSGASRVPTICVEGLLVSHKDKLSDAVQNRISSLSDEQWQKIQSESD</sequence>
<protein>
    <recommendedName>
        <fullName evidence="4">TRAP transporter solute receptor, TAXI family</fullName>
    </recommendedName>
</protein>
<dbReference type="PANTHER" id="PTHR42941">
    <property type="entry name" value="SLL1037 PROTEIN"/>
    <property type="match status" value="1"/>
</dbReference>
<keyword evidence="3" id="KW-1185">Reference proteome</keyword>
<dbReference type="Gene3D" id="3.40.190.10">
    <property type="entry name" value="Periplasmic binding protein-like II"/>
    <property type="match status" value="2"/>
</dbReference>
<reference evidence="2" key="1">
    <citation type="submission" date="2019-02" db="EMBL/GenBank/DDBJ databases">
        <authorList>
            <person name="Li S.-H."/>
        </authorList>
    </citation>
    <scope>NUCLEOTIDE SEQUENCE</scope>
    <source>
        <strain evidence="2">IMCC11814</strain>
    </source>
</reference>
<evidence type="ECO:0000313" key="2">
    <source>
        <dbReference type="EMBL" id="MCX2977053.1"/>
    </source>
</evidence>
<name>A0ABT3T452_9GAMM</name>
<organism evidence="2 3">
    <name type="scientific">Candidatus Marimicrobium litorale</name>
    <dbReference type="NCBI Taxonomy" id="2518991"/>
    <lineage>
        <taxon>Bacteria</taxon>
        <taxon>Pseudomonadati</taxon>
        <taxon>Pseudomonadota</taxon>
        <taxon>Gammaproteobacteria</taxon>
        <taxon>Cellvibrionales</taxon>
        <taxon>Halieaceae</taxon>
        <taxon>Marimicrobium</taxon>
    </lineage>
</organism>
<dbReference type="Proteomes" id="UP001143304">
    <property type="component" value="Unassembled WGS sequence"/>
</dbReference>
<feature type="signal peptide" evidence="1">
    <location>
        <begin position="1"/>
        <end position="35"/>
    </location>
</feature>
<dbReference type="Pfam" id="PF16868">
    <property type="entry name" value="NMT1_3"/>
    <property type="match status" value="1"/>
</dbReference>
<comment type="caution">
    <text evidence="2">The sequence shown here is derived from an EMBL/GenBank/DDBJ whole genome shotgun (WGS) entry which is preliminary data.</text>
</comment>
<dbReference type="EMBL" id="SHNO01000001">
    <property type="protein sequence ID" value="MCX2977053.1"/>
    <property type="molecule type" value="Genomic_DNA"/>
</dbReference>
<feature type="chain" id="PRO_5045681950" description="TRAP transporter solute receptor, TAXI family" evidence="1">
    <location>
        <begin position="36"/>
        <end position="307"/>
    </location>
</feature>
<evidence type="ECO:0000313" key="3">
    <source>
        <dbReference type="Proteomes" id="UP001143304"/>
    </source>
</evidence>
<keyword evidence="1" id="KW-0732">Signal</keyword>
<dbReference type="PANTHER" id="PTHR42941:SF1">
    <property type="entry name" value="SLL1037 PROTEIN"/>
    <property type="match status" value="1"/>
</dbReference>
<gene>
    <name evidence="2" type="ORF">EYC82_06765</name>
</gene>
<dbReference type="SUPFAM" id="SSF53850">
    <property type="entry name" value="Periplasmic binding protein-like II"/>
    <property type="match status" value="1"/>
</dbReference>
<dbReference type="InterPro" id="IPR011852">
    <property type="entry name" value="TRAP_TAXI"/>
</dbReference>
<proteinExistence type="predicted"/>
<accession>A0ABT3T452</accession>